<dbReference type="RefSeq" id="WP_195004941.1">
    <property type="nucleotide sequence ID" value="NZ_JADLQN010000010.1"/>
</dbReference>
<comment type="caution">
    <text evidence="1">The sequence shown here is derived from an EMBL/GenBank/DDBJ whole genome shotgun (WGS) entry which is preliminary data.</text>
</comment>
<gene>
    <name evidence="1" type="ORF">IU449_26760</name>
</gene>
<protein>
    <submittedName>
        <fullName evidence="1">Uncharacterized protein</fullName>
    </submittedName>
</protein>
<accession>A0ABS0DI13</accession>
<name>A0ABS0DI13_9NOCA</name>
<evidence type="ECO:0000313" key="1">
    <source>
        <dbReference type="EMBL" id="MBF6358101.1"/>
    </source>
</evidence>
<reference evidence="1 2" key="1">
    <citation type="submission" date="2020-10" db="EMBL/GenBank/DDBJ databases">
        <title>Identification of Nocardia species via Next-generation sequencing and recognition of intraspecies genetic diversity.</title>
        <authorList>
            <person name="Li P."/>
            <person name="Li P."/>
            <person name="Lu B."/>
        </authorList>
    </citation>
    <scope>NUCLEOTIDE SEQUENCE [LARGE SCALE GENOMIC DNA]</scope>
    <source>
        <strain evidence="1 2">BJ06-0143</strain>
    </source>
</reference>
<proteinExistence type="predicted"/>
<keyword evidence="2" id="KW-1185">Reference proteome</keyword>
<sequence>MTDYRELPVARATIRRNAVCERCYRPSGCWLALFVRGENGVQRTIGHDHFDDWDTAILVTTRIVERLNRRAQEAAA</sequence>
<evidence type="ECO:0000313" key="2">
    <source>
        <dbReference type="Proteomes" id="UP000707731"/>
    </source>
</evidence>
<dbReference type="Proteomes" id="UP000707731">
    <property type="component" value="Unassembled WGS sequence"/>
</dbReference>
<organism evidence="1 2">
    <name type="scientific">Nocardia higoensis</name>
    <dbReference type="NCBI Taxonomy" id="228599"/>
    <lineage>
        <taxon>Bacteria</taxon>
        <taxon>Bacillati</taxon>
        <taxon>Actinomycetota</taxon>
        <taxon>Actinomycetes</taxon>
        <taxon>Mycobacteriales</taxon>
        <taxon>Nocardiaceae</taxon>
        <taxon>Nocardia</taxon>
    </lineage>
</organism>
<dbReference type="EMBL" id="JADLQN010000010">
    <property type="protein sequence ID" value="MBF6358101.1"/>
    <property type="molecule type" value="Genomic_DNA"/>
</dbReference>